<protein>
    <submittedName>
        <fullName evidence="1">Uncharacterized protein</fullName>
    </submittedName>
</protein>
<reference evidence="1 2" key="1">
    <citation type="submission" date="2024-09" db="EMBL/GenBank/DDBJ databases">
        <title>Genome sequencing and assembly of Phytophthora oleae, isolate VK10A, causative agent of rot of olive drupes.</title>
        <authorList>
            <person name="Conti Taguali S."/>
            <person name="Riolo M."/>
            <person name="La Spada F."/>
            <person name="Cacciola S.O."/>
            <person name="Dionisio G."/>
        </authorList>
    </citation>
    <scope>NUCLEOTIDE SEQUENCE [LARGE SCALE GENOMIC DNA]</scope>
    <source>
        <strain evidence="1 2">VK10A</strain>
    </source>
</reference>
<evidence type="ECO:0000313" key="2">
    <source>
        <dbReference type="Proteomes" id="UP001632037"/>
    </source>
</evidence>
<dbReference type="Proteomes" id="UP001632037">
    <property type="component" value="Unassembled WGS sequence"/>
</dbReference>
<proteinExistence type="predicted"/>
<sequence>MLTMAIAMWGDMNYYVELLEGGGGGLAEIFLICRVYWYELHEAHAFGYRELRSGKTGRAERWRLRPWRMEARKGGAKQKLVNAEHADKFMKPKVPKEPGLVVF</sequence>
<keyword evidence="2" id="KW-1185">Reference proteome</keyword>
<organism evidence="1 2">
    <name type="scientific">Phytophthora oleae</name>
    <dbReference type="NCBI Taxonomy" id="2107226"/>
    <lineage>
        <taxon>Eukaryota</taxon>
        <taxon>Sar</taxon>
        <taxon>Stramenopiles</taxon>
        <taxon>Oomycota</taxon>
        <taxon>Peronosporomycetes</taxon>
        <taxon>Peronosporales</taxon>
        <taxon>Peronosporaceae</taxon>
        <taxon>Phytophthora</taxon>
    </lineage>
</organism>
<dbReference type="EMBL" id="JBIMZQ010000032">
    <property type="protein sequence ID" value="KAL3662392.1"/>
    <property type="molecule type" value="Genomic_DNA"/>
</dbReference>
<comment type="caution">
    <text evidence="1">The sequence shown here is derived from an EMBL/GenBank/DDBJ whole genome shotgun (WGS) entry which is preliminary data.</text>
</comment>
<name>A0ABD3F8V5_9STRA</name>
<evidence type="ECO:0000313" key="1">
    <source>
        <dbReference type="EMBL" id="KAL3662392.1"/>
    </source>
</evidence>
<accession>A0ABD3F8V5</accession>
<gene>
    <name evidence="1" type="ORF">V7S43_012719</name>
</gene>
<dbReference type="AlphaFoldDB" id="A0ABD3F8V5"/>